<accession>A0A4Y7PGG9</accession>
<organism evidence="1 2">
    <name type="scientific">Rickenella mellea</name>
    <dbReference type="NCBI Taxonomy" id="50990"/>
    <lineage>
        <taxon>Eukaryota</taxon>
        <taxon>Fungi</taxon>
        <taxon>Dikarya</taxon>
        <taxon>Basidiomycota</taxon>
        <taxon>Agaricomycotina</taxon>
        <taxon>Agaricomycetes</taxon>
        <taxon>Hymenochaetales</taxon>
        <taxon>Rickenellaceae</taxon>
        <taxon>Rickenella</taxon>
    </lineage>
</organism>
<dbReference type="Proteomes" id="UP000294933">
    <property type="component" value="Unassembled WGS sequence"/>
</dbReference>
<evidence type="ECO:0000313" key="1">
    <source>
        <dbReference type="EMBL" id="TDL14544.1"/>
    </source>
</evidence>
<reference evidence="1 2" key="1">
    <citation type="submission" date="2018-06" db="EMBL/GenBank/DDBJ databases">
        <title>A transcriptomic atlas of mushroom development highlights an independent origin of complex multicellularity.</title>
        <authorList>
            <consortium name="DOE Joint Genome Institute"/>
            <person name="Krizsan K."/>
            <person name="Almasi E."/>
            <person name="Merenyi Z."/>
            <person name="Sahu N."/>
            <person name="Viragh M."/>
            <person name="Koszo T."/>
            <person name="Mondo S."/>
            <person name="Kiss B."/>
            <person name="Balint B."/>
            <person name="Kues U."/>
            <person name="Barry K."/>
            <person name="Hegedus J.C."/>
            <person name="Henrissat B."/>
            <person name="Johnson J."/>
            <person name="Lipzen A."/>
            <person name="Ohm R."/>
            <person name="Nagy I."/>
            <person name="Pangilinan J."/>
            <person name="Yan J."/>
            <person name="Xiong Y."/>
            <person name="Grigoriev I.V."/>
            <person name="Hibbett D.S."/>
            <person name="Nagy L.G."/>
        </authorList>
    </citation>
    <scope>NUCLEOTIDE SEQUENCE [LARGE SCALE GENOMIC DNA]</scope>
    <source>
        <strain evidence="1 2">SZMC22713</strain>
    </source>
</reference>
<name>A0A4Y7PGG9_9AGAM</name>
<evidence type="ECO:0000313" key="2">
    <source>
        <dbReference type="Proteomes" id="UP000294933"/>
    </source>
</evidence>
<proteinExistence type="predicted"/>
<dbReference type="EMBL" id="ML170327">
    <property type="protein sequence ID" value="TDL14544.1"/>
    <property type="molecule type" value="Genomic_DNA"/>
</dbReference>
<dbReference type="AlphaFoldDB" id="A0A4Y7PGG9"/>
<gene>
    <name evidence="1" type="ORF">BD410DRAFT_797116</name>
</gene>
<keyword evidence="2" id="KW-1185">Reference proteome</keyword>
<protein>
    <submittedName>
        <fullName evidence="1">Uncharacterized protein</fullName>
    </submittedName>
</protein>
<dbReference type="VEuPathDB" id="FungiDB:BD410DRAFT_797116"/>
<sequence length="85" mass="9574">MLAVSMICALPSTVRLIMTSLSIFWHINSSPPLRDAPHCPGSKAPPRYRTPIGDHAHWWISISLPRRLGAARNTHERQSHARSQQ</sequence>